<evidence type="ECO:0000256" key="2">
    <source>
        <dbReference type="ARBA" id="ARBA00022723"/>
    </source>
</evidence>
<dbReference type="Pfam" id="PF00884">
    <property type="entry name" value="Sulfatase"/>
    <property type="match status" value="1"/>
</dbReference>
<dbReference type="SUPFAM" id="SSF53649">
    <property type="entry name" value="Alkaline phosphatase-like"/>
    <property type="match status" value="1"/>
</dbReference>
<dbReference type="PANTHER" id="PTHR45953">
    <property type="entry name" value="IDURONATE 2-SULFATASE"/>
    <property type="match status" value="1"/>
</dbReference>
<dbReference type="PROSITE" id="PS00523">
    <property type="entry name" value="SULFATASE_1"/>
    <property type="match status" value="1"/>
</dbReference>
<evidence type="ECO:0000256" key="1">
    <source>
        <dbReference type="ARBA" id="ARBA00008779"/>
    </source>
</evidence>
<comment type="similarity">
    <text evidence="1">Belongs to the sulfatase family.</text>
</comment>
<gene>
    <name evidence="5" type="ORF">A3F84_18545</name>
</gene>
<dbReference type="InterPro" id="IPR017850">
    <property type="entry name" value="Alkaline_phosphatase_core_sf"/>
</dbReference>
<name>A0A1F6CK08_HANXR</name>
<dbReference type="Gene3D" id="3.40.720.10">
    <property type="entry name" value="Alkaline Phosphatase, subunit A"/>
    <property type="match status" value="1"/>
</dbReference>
<protein>
    <recommendedName>
        <fullName evidence="4">Sulfatase N-terminal domain-containing protein</fullName>
    </recommendedName>
</protein>
<comment type="caution">
    <text evidence="5">The sequence shown here is derived from an EMBL/GenBank/DDBJ whole genome shotgun (WGS) entry which is preliminary data.</text>
</comment>
<dbReference type="Proteomes" id="UP000178606">
    <property type="component" value="Unassembled WGS sequence"/>
</dbReference>
<dbReference type="GO" id="GO:0046872">
    <property type="term" value="F:metal ion binding"/>
    <property type="evidence" value="ECO:0007669"/>
    <property type="project" value="UniProtKB-KW"/>
</dbReference>
<sequence>MKDRPHILYIFTDQQYAGAVGCAGNADLRTPALDRLAETGVRFEKAYCTCPLCTPSRASMITGMMPHQVGISGNNQPIGEAFRSRGIGHTLSDAGYECVYGGKWHLPEGALPEGHGFRSICGFSDRDLADRCITFIRQLHDRPFFAVASFDNPHNICEWARQTPLPWGPIPEAPVEACPNLPPNYAIPAYEPEVLRMEQAAQPRFFRGLSFTDDDWRRYRHAYYRLVEKVDAEIGRVLDALRAAGLEEETLVIFSSDHGDGLGAHRWNQKWVLYEESVRIPLILSLKGRTAAPGRADAEHLVSNGLDLFPTICDYAGVEPPEGLPGLSLRPPAEARGDTWRDCVVAETSFDPKFGGLGTRGRMVRTERYKYIVYSWGKHREQLFDLEADPGEMVNLAVEARHQGVLARHRELLAAWVEKTGDRF</sequence>
<dbReference type="PANTHER" id="PTHR45953:SF1">
    <property type="entry name" value="IDURONATE 2-SULFATASE"/>
    <property type="match status" value="1"/>
</dbReference>
<dbReference type="GO" id="GO:0005737">
    <property type="term" value="C:cytoplasm"/>
    <property type="evidence" value="ECO:0007669"/>
    <property type="project" value="TreeGrafter"/>
</dbReference>
<dbReference type="GO" id="GO:0008484">
    <property type="term" value="F:sulfuric ester hydrolase activity"/>
    <property type="evidence" value="ECO:0007669"/>
    <property type="project" value="TreeGrafter"/>
</dbReference>
<dbReference type="InterPro" id="IPR024607">
    <property type="entry name" value="Sulfatase_CS"/>
</dbReference>
<dbReference type="EMBL" id="MFKF01000234">
    <property type="protein sequence ID" value="OGG49301.1"/>
    <property type="molecule type" value="Genomic_DNA"/>
</dbReference>
<evidence type="ECO:0000256" key="3">
    <source>
        <dbReference type="ARBA" id="ARBA00022801"/>
    </source>
</evidence>
<keyword evidence="2" id="KW-0479">Metal-binding</keyword>
<evidence type="ECO:0000259" key="4">
    <source>
        <dbReference type="Pfam" id="PF00884"/>
    </source>
</evidence>
<reference evidence="5 6" key="1">
    <citation type="journal article" date="2016" name="Nat. Commun.">
        <title>Thousands of microbial genomes shed light on interconnected biogeochemical processes in an aquifer system.</title>
        <authorList>
            <person name="Anantharaman K."/>
            <person name="Brown C.T."/>
            <person name="Hug L.A."/>
            <person name="Sharon I."/>
            <person name="Castelle C.J."/>
            <person name="Probst A.J."/>
            <person name="Thomas B.C."/>
            <person name="Singh A."/>
            <person name="Wilkins M.J."/>
            <person name="Karaoz U."/>
            <person name="Brodie E.L."/>
            <person name="Williams K.H."/>
            <person name="Hubbard S.S."/>
            <person name="Banfield J.F."/>
        </authorList>
    </citation>
    <scope>NUCLEOTIDE SEQUENCE [LARGE SCALE GENOMIC DNA]</scope>
    <source>
        <strain evidence="6">RIFCSPLOWO2_12_FULL_64_10</strain>
    </source>
</reference>
<feature type="domain" description="Sulfatase N-terminal" evidence="4">
    <location>
        <begin position="5"/>
        <end position="318"/>
    </location>
</feature>
<dbReference type="InterPro" id="IPR000917">
    <property type="entry name" value="Sulfatase_N"/>
</dbReference>
<proteinExistence type="inferred from homology"/>
<organism evidence="5 6">
    <name type="scientific">Handelsmanbacteria sp. (strain RIFCSPLOWO2_12_FULL_64_10)</name>
    <dbReference type="NCBI Taxonomy" id="1817868"/>
    <lineage>
        <taxon>Bacteria</taxon>
        <taxon>Candidatus Handelsmaniibacteriota</taxon>
    </lineage>
</organism>
<dbReference type="AlphaFoldDB" id="A0A1F6CK08"/>
<keyword evidence="3" id="KW-0378">Hydrolase</keyword>
<evidence type="ECO:0000313" key="5">
    <source>
        <dbReference type="EMBL" id="OGG49301.1"/>
    </source>
</evidence>
<evidence type="ECO:0000313" key="6">
    <source>
        <dbReference type="Proteomes" id="UP000178606"/>
    </source>
</evidence>
<accession>A0A1F6CK08</accession>